<gene>
    <name evidence="1" type="ORF">MTBBW1_1720002</name>
</gene>
<reference evidence="1 2" key="1">
    <citation type="submission" date="2017-03" db="EMBL/GenBank/DDBJ databases">
        <authorList>
            <person name="Afonso C.L."/>
            <person name="Miller P.J."/>
            <person name="Scott M.A."/>
            <person name="Spackman E."/>
            <person name="Goraichik I."/>
            <person name="Dimitrov K.M."/>
            <person name="Suarez D.L."/>
            <person name="Swayne D.E."/>
        </authorList>
    </citation>
    <scope>NUCLEOTIDE SEQUENCE [LARGE SCALE GENOMIC DNA]</scope>
    <source>
        <strain evidence="1">PRJEB14757</strain>
    </source>
</reference>
<dbReference type="EMBL" id="FWEV01000082">
    <property type="protein sequence ID" value="SLM29185.1"/>
    <property type="molecule type" value="Genomic_DNA"/>
</dbReference>
<protein>
    <submittedName>
        <fullName evidence="1">Uncharacterized protein</fullName>
    </submittedName>
</protein>
<sequence length="85" mass="9525">MELQSERVCCDVSSSIDLPRLDSVLPPRVELPLSVQKTLEEALSSLPGEMMCKESPPGNKYGGCELADILRLYWSDFQRNKNPVN</sequence>
<keyword evidence="2" id="KW-1185">Reference proteome</keyword>
<dbReference type="STRING" id="1246637.MTBBW1_1720002"/>
<proteinExistence type="predicted"/>
<evidence type="ECO:0000313" key="2">
    <source>
        <dbReference type="Proteomes" id="UP000191931"/>
    </source>
</evidence>
<accession>A0A1W1H9U7</accession>
<name>A0A1W1H9U7_9BACT</name>
<evidence type="ECO:0000313" key="1">
    <source>
        <dbReference type="EMBL" id="SLM29185.1"/>
    </source>
</evidence>
<dbReference type="AlphaFoldDB" id="A0A1W1H9U7"/>
<organism evidence="1 2">
    <name type="scientific">Desulfamplus magnetovallimortis</name>
    <dbReference type="NCBI Taxonomy" id="1246637"/>
    <lineage>
        <taxon>Bacteria</taxon>
        <taxon>Pseudomonadati</taxon>
        <taxon>Thermodesulfobacteriota</taxon>
        <taxon>Desulfobacteria</taxon>
        <taxon>Desulfobacterales</taxon>
        <taxon>Desulfobacteraceae</taxon>
        <taxon>Desulfamplus</taxon>
    </lineage>
</organism>
<dbReference type="Proteomes" id="UP000191931">
    <property type="component" value="Unassembled WGS sequence"/>
</dbReference>